<dbReference type="CDD" id="cd00156">
    <property type="entry name" value="REC"/>
    <property type="match status" value="1"/>
</dbReference>
<dbReference type="PROSITE" id="PS50110">
    <property type="entry name" value="RESPONSE_REGULATORY"/>
    <property type="match status" value="1"/>
</dbReference>
<gene>
    <name evidence="7" type="ORF">GCM10008906_06730</name>
</gene>
<dbReference type="SMART" id="SM01012">
    <property type="entry name" value="ANTAR"/>
    <property type="match status" value="1"/>
</dbReference>
<proteinExistence type="predicted"/>
<name>A0ABP3UJN2_9CLOT</name>
<dbReference type="InterPro" id="IPR005561">
    <property type="entry name" value="ANTAR"/>
</dbReference>
<dbReference type="InterPro" id="IPR008327">
    <property type="entry name" value="Sig_transdc_resp-reg_antiterm"/>
</dbReference>
<evidence type="ECO:0000256" key="3">
    <source>
        <dbReference type="ARBA" id="ARBA00024867"/>
    </source>
</evidence>
<dbReference type="InterPro" id="IPR050595">
    <property type="entry name" value="Bact_response_regulator"/>
</dbReference>
<dbReference type="Gene3D" id="3.40.50.2300">
    <property type="match status" value="1"/>
</dbReference>
<dbReference type="EMBL" id="BAAACG010000004">
    <property type="protein sequence ID" value="GAA0734487.1"/>
    <property type="molecule type" value="Genomic_DNA"/>
</dbReference>
<keyword evidence="8" id="KW-1185">Reference proteome</keyword>
<dbReference type="RefSeq" id="WP_343758881.1">
    <property type="nucleotide sequence ID" value="NZ_BAAACG010000004.1"/>
</dbReference>
<dbReference type="PANTHER" id="PTHR44591:SF23">
    <property type="entry name" value="CHEY SUBFAMILY"/>
    <property type="match status" value="1"/>
</dbReference>
<comment type="caution">
    <text evidence="7">The sequence shown here is derived from an EMBL/GenBank/DDBJ whole genome shotgun (WGS) entry which is preliminary data.</text>
</comment>
<dbReference type="InterPro" id="IPR036388">
    <property type="entry name" value="WH-like_DNA-bd_sf"/>
</dbReference>
<feature type="domain" description="ANTAR" evidence="6">
    <location>
        <begin position="124"/>
        <end position="185"/>
    </location>
</feature>
<dbReference type="Proteomes" id="UP001501510">
    <property type="component" value="Unassembled WGS sequence"/>
</dbReference>
<dbReference type="PROSITE" id="PS50921">
    <property type="entry name" value="ANTAR"/>
    <property type="match status" value="1"/>
</dbReference>
<dbReference type="Pfam" id="PF00072">
    <property type="entry name" value="Response_reg"/>
    <property type="match status" value="1"/>
</dbReference>
<dbReference type="SMART" id="SM00448">
    <property type="entry name" value="REC"/>
    <property type="match status" value="1"/>
</dbReference>
<evidence type="ECO:0000313" key="7">
    <source>
        <dbReference type="EMBL" id="GAA0734487.1"/>
    </source>
</evidence>
<dbReference type="InterPro" id="IPR001789">
    <property type="entry name" value="Sig_transdc_resp-reg_receiver"/>
</dbReference>
<evidence type="ECO:0000259" key="5">
    <source>
        <dbReference type="PROSITE" id="PS50110"/>
    </source>
</evidence>
<comment type="function">
    <text evidence="3">May play the central regulatory role in sporulation. It may be an element of the effector pathway responsible for the activation of sporulation genes in response to nutritional stress. Spo0A may act in concert with spo0H (a sigma factor) to control the expression of some genes that are critical to the sporulation process.</text>
</comment>
<accession>A0ABP3UJN2</accession>
<evidence type="ECO:0000313" key="8">
    <source>
        <dbReference type="Proteomes" id="UP001501510"/>
    </source>
</evidence>
<dbReference type="SUPFAM" id="SSF52172">
    <property type="entry name" value="CheY-like"/>
    <property type="match status" value="1"/>
</dbReference>
<dbReference type="PANTHER" id="PTHR44591">
    <property type="entry name" value="STRESS RESPONSE REGULATOR PROTEIN 1"/>
    <property type="match status" value="1"/>
</dbReference>
<feature type="domain" description="Response regulatory" evidence="5">
    <location>
        <begin position="5"/>
        <end position="118"/>
    </location>
</feature>
<dbReference type="PIRSF" id="PIRSF036382">
    <property type="entry name" value="RR_antiterm"/>
    <property type="match status" value="1"/>
</dbReference>
<feature type="modified residue" description="4-aspartylphosphate" evidence="4">
    <location>
        <position position="54"/>
    </location>
</feature>
<evidence type="ECO:0000256" key="1">
    <source>
        <dbReference type="ARBA" id="ARBA00018672"/>
    </source>
</evidence>
<evidence type="ECO:0000256" key="4">
    <source>
        <dbReference type="PROSITE-ProRule" id="PRU00169"/>
    </source>
</evidence>
<reference evidence="8" key="1">
    <citation type="journal article" date="2019" name="Int. J. Syst. Evol. Microbiol.">
        <title>The Global Catalogue of Microorganisms (GCM) 10K type strain sequencing project: providing services to taxonomists for standard genome sequencing and annotation.</title>
        <authorList>
            <consortium name="The Broad Institute Genomics Platform"/>
            <consortium name="The Broad Institute Genome Sequencing Center for Infectious Disease"/>
            <person name="Wu L."/>
            <person name="Ma J."/>
        </authorList>
    </citation>
    <scope>NUCLEOTIDE SEQUENCE [LARGE SCALE GENOMIC DNA]</scope>
    <source>
        <strain evidence="8">JCM 1407</strain>
    </source>
</reference>
<dbReference type="Pfam" id="PF03861">
    <property type="entry name" value="ANTAR"/>
    <property type="match status" value="1"/>
</dbReference>
<organism evidence="7 8">
    <name type="scientific">Clostridium oceanicum</name>
    <dbReference type="NCBI Taxonomy" id="1543"/>
    <lineage>
        <taxon>Bacteria</taxon>
        <taxon>Bacillati</taxon>
        <taxon>Bacillota</taxon>
        <taxon>Clostridia</taxon>
        <taxon>Eubacteriales</taxon>
        <taxon>Clostridiaceae</taxon>
        <taxon>Clostridium</taxon>
    </lineage>
</organism>
<protein>
    <recommendedName>
        <fullName evidence="1">Stage 0 sporulation protein A homolog</fullName>
    </recommendedName>
</protein>
<evidence type="ECO:0000259" key="6">
    <source>
        <dbReference type="PROSITE" id="PS50921"/>
    </source>
</evidence>
<dbReference type="InterPro" id="IPR011006">
    <property type="entry name" value="CheY-like_superfamily"/>
</dbReference>
<evidence type="ECO:0000256" key="2">
    <source>
        <dbReference type="ARBA" id="ARBA00022553"/>
    </source>
</evidence>
<keyword evidence="2 4" id="KW-0597">Phosphoprotein</keyword>
<dbReference type="Gene3D" id="1.10.10.10">
    <property type="entry name" value="Winged helix-like DNA-binding domain superfamily/Winged helix DNA-binding domain"/>
    <property type="match status" value="1"/>
</dbReference>
<sequence length="189" mass="21835">MNSYSIVVSDSNEESRKKICTLLKKRGYKTYEALDGAETIRICRSTLPDLVIIDTGLRGMNSFEVAHIIEDNKISTVIFITNNINDTFYKNLKDMNVFAYLMKPINLQQLYHTVEFSIMNSYKMSMLSKEIERLENTLEERKIIAKAKGILMNKLNISEEEAFKMLRTKSMNKCISMSSLCKIIIKKYG</sequence>